<accession>A0A2G2VIF7</accession>
<comment type="caution">
    <text evidence="1">The sequence shown here is derived from an EMBL/GenBank/DDBJ whole genome shotgun (WGS) entry which is preliminary data.</text>
</comment>
<name>A0A2G2VIF7_CAPBA</name>
<reference evidence="2" key="2">
    <citation type="journal article" date="2017" name="J. Anim. Genet.">
        <title>Multiple reference genome sequences of hot pepper reveal the massive evolution of plant disease resistance genes by retroduplication.</title>
        <authorList>
            <person name="Kim S."/>
            <person name="Park J."/>
            <person name="Yeom S.-I."/>
            <person name="Kim Y.-M."/>
            <person name="Seo E."/>
            <person name="Kim K.-T."/>
            <person name="Kim M.-S."/>
            <person name="Lee J.M."/>
            <person name="Cheong K."/>
            <person name="Shin H.-S."/>
            <person name="Kim S.-B."/>
            <person name="Han K."/>
            <person name="Lee J."/>
            <person name="Park M."/>
            <person name="Lee H.-A."/>
            <person name="Lee H.-Y."/>
            <person name="Lee Y."/>
            <person name="Oh S."/>
            <person name="Lee J.H."/>
            <person name="Choi E."/>
            <person name="Choi E."/>
            <person name="Lee S.E."/>
            <person name="Jeon J."/>
            <person name="Kim H."/>
            <person name="Choi G."/>
            <person name="Song H."/>
            <person name="Lee J."/>
            <person name="Lee S.-C."/>
            <person name="Kwon J.-K."/>
            <person name="Lee H.-Y."/>
            <person name="Koo N."/>
            <person name="Hong Y."/>
            <person name="Kim R.W."/>
            <person name="Kang W.-H."/>
            <person name="Huh J.H."/>
            <person name="Kang B.-C."/>
            <person name="Yang T.-J."/>
            <person name="Lee Y.-H."/>
            <person name="Bennetzen J.L."/>
            <person name="Choi D."/>
        </authorList>
    </citation>
    <scope>NUCLEOTIDE SEQUENCE [LARGE SCALE GENOMIC DNA]</scope>
    <source>
        <strain evidence="2">cv. PBC81</strain>
    </source>
</reference>
<dbReference type="STRING" id="33114.A0A2G2VIF7"/>
<dbReference type="PANTHER" id="PTHR31973">
    <property type="entry name" value="POLYPROTEIN, PUTATIVE-RELATED"/>
    <property type="match status" value="1"/>
</dbReference>
<proteinExistence type="predicted"/>
<dbReference type="EMBL" id="MLFT02000012">
    <property type="protein sequence ID" value="PHT32753.1"/>
    <property type="molecule type" value="Genomic_DNA"/>
</dbReference>
<dbReference type="AlphaFoldDB" id="A0A2G2VIF7"/>
<dbReference type="PANTHER" id="PTHR31973:SF195">
    <property type="entry name" value="MUDR FAMILY TRANSPOSASE"/>
    <property type="match status" value="1"/>
</dbReference>
<evidence type="ECO:0000313" key="2">
    <source>
        <dbReference type="Proteomes" id="UP000224567"/>
    </source>
</evidence>
<reference evidence="1 2" key="1">
    <citation type="journal article" date="2017" name="Genome Biol.">
        <title>New reference genome sequences of hot pepper reveal the massive evolution of plant disease-resistance genes by retroduplication.</title>
        <authorList>
            <person name="Kim S."/>
            <person name="Park J."/>
            <person name="Yeom S.I."/>
            <person name="Kim Y.M."/>
            <person name="Seo E."/>
            <person name="Kim K.T."/>
            <person name="Kim M.S."/>
            <person name="Lee J.M."/>
            <person name="Cheong K."/>
            <person name="Shin H.S."/>
            <person name="Kim S.B."/>
            <person name="Han K."/>
            <person name="Lee J."/>
            <person name="Park M."/>
            <person name="Lee H.A."/>
            <person name="Lee H.Y."/>
            <person name="Lee Y."/>
            <person name="Oh S."/>
            <person name="Lee J.H."/>
            <person name="Choi E."/>
            <person name="Choi E."/>
            <person name="Lee S.E."/>
            <person name="Jeon J."/>
            <person name="Kim H."/>
            <person name="Choi G."/>
            <person name="Song H."/>
            <person name="Lee J."/>
            <person name="Lee S.C."/>
            <person name="Kwon J.K."/>
            <person name="Lee H.Y."/>
            <person name="Koo N."/>
            <person name="Hong Y."/>
            <person name="Kim R.W."/>
            <person name="Kang W.H."/>
            <person name="Huh J.H."/>
            <person name="Kang B.C."/>
            <person name="Yang T.J."/>
            <person name="Lee Y.H."/>
            <person name="Bennetzen J.L."/>
            <person name="Choi D."/>
        </authorList>
    </citation>
    <scope>NUCLEOTIDE SEQUENCE [LARGE SCALE GENOMIC DNA]</scope>
    <source>
        <strain evidence="2">cv. PBC81</strain>
    </source>
</reference>
<dbReference type="Proteomes" id="UP000224567">
    <property type="component" value="Unassembled WGS sequence"/>
</dbReference>
<evidence type="ECO:0000313" key="1">
    <source>
        <dbReference type="EMBL" id="PHT32753.1"/>
    </source>
</evidence>
<keyword evidence="2" id="KW-1185">Reference proteome</keyword>
<sequence>MDEKEMSIEQYSMGQSIESIDRKNELMVIEPMLETEIAEEMGRPSEIKRVRQKKKRIINIKTTLLRHNASLNEVIKSSTIRYSLRCLDDNCVWRFHASKIVVFFLFQVNTYEKAHSGSVDFITSDHRNATSNIIYDYILELMRDSSNVITPNFMVDEMRRKYGIIISYNKGWRAIQHAYMVIRGTVEENYNRLPSYLHMVKENNLGTYTNIKRDDENRYKCYTVEIENFCLRGKRLLFDCTA</sequence>
<gene>
    <name evidence="1" type="ORF">CQW23_29090</name>
</gene>
<organism evidence="1 2">
    <name type="scientific">Capsicum baccatum</name>
    <name type="common">Peruvian pepper</name>
    <dbReference type="NCBI Taxonomy" id="33114"/>
    <lineage>
        <taxon>Eukaryota</taxon>
        <taxon>Viridiplantae</taxon>
        <taxon>Streptophyta</taxon>
        <taxon>Embryophyta</taxon>
        <taxon>Tracheophyta</taxon>
        <taxon>Spermatophyta</taxon>
        <taxon>Magnoliopsida</taxon>
        <taxon>eudicotyledons</taxon>
        <taxon>Gunneridae</taxon>
        <taxon>Pentapetalae</taxon>
        <taxon>asterids</taxon>
        <taxon>lamiids</taxon>
        <taxon>Solanales</taxon>
        <taxon>Solanaceae</taxon>
        <taxon>Solanoideae</taxon>
        <taxon>Capsiceae</taxon>
        <taxon>Capsicum</taxon>
    </lineage>
</organism>
<protein>
    <submittedName>
        <fullName evidence="1">Uncharacterized protein</fullName>
    </submittedName>
</protein>
<dbReference type="OrthoDB" id="1262723at2759"/>